<comment type="caution">
    <text evidence="3">The sequence shown here is derived from an EMBL/GenBank/DDBJ whole genome shotgun (WGS) entry which is preliminary data.</text>
</comment>
<dbReference type="AlphaFoldDB" id="A0A8X6PTZ3"/>
<dbReference type="Proteomes" id="UP000887013">
    <property type="component" value="Unassembled WGS sequence"/>
</dbReference>
<dbReference type="InterPro" id="IPR008974">
    <property type="entry name" value="TRAF-like"/>
</dbReference>
<proteinExistence type="predicted"/>
<dbReference type="GO" id="GO:0030163">
    <property type="term" value="P:protein catabolic process"/>
    <property type="evidence" value="ECO:0007669"/>
    <property type="project" value="UniProtKB-ARBA"/>
</dbReference>
<sequence>MGQNTSVQETKKTQGGYVVHKFQYQWSIPNFKTLVSSGKVGNPTCTQSLNLEVQSKTNSFTLILYPNGFNDRVKDYMSLWIKRTSTDEMLIQFTCEIKNLENKTIRKKSIKERLSLESHLGWTTFCRRSFLIDNADKILSKENLILHCTLEIFEDRAIMNAETEDDEKQTKNTLSEMVQSMNKLLSDSYFHDIIIKVEGKRFEAHKAILSSRSRVFKTMFESPLEKNSKEFEISDISEEAAKEMLHYIYFGEVGYLDVKNAMEIYYAADKYELHSLRSISSRIMVGNINIDNVIDFLLLAYRHSDYDLEDVCITFIAKNAPDIQEKTQWVDLMIKYPTLANKVFKRLSKKLT</sequence>
<dbReference type="SUPFAM" id="SSF49599">
    <property type="entry name" value="TRAF domain-like"/>
    <property type="match status" value="1"/>
</dbReference>
<evidence type="ECO:0000313" key="4">
    <source>
        <dbReference type="Proteomes" id="UP000887013"/>
    </source>
</evidence>
<dbReference type="Pfam" id="PF22486">
    <property type="entry name" value="MATH_2"/>
    <property type="match status" value="1"/>
</dbReference>
<evidence type="ECO:0000313" key="3">
    <source>
        <dbReference type="EMBL" id="GFT83207.1"/>
    </source>
</evidence>
<gene>
    <name evidence="3" type="primary">Tdpoz3_9</name>
    <name evidence="3" type="ORF">NPIL_536911</name>
</gene>
<dbReference type="OrthoDB" id="6359816at2759"/>
<keyword evidence="4" id="KW-1185">Reference proteome</keyword>
<dbReference type="SUPFAM" id="SSF54695">
    <property type="entry name" value="POZ domain"/>
    <property type="match status" value="1"/>
</dbReference>
<evidence type="ECO:0000259" key="1">
    <source>
        <dbReference type="PROSITE" id="PS50097"/>
    </source>
</evidence>
<dbReference type="CDD" id="cd18186">
    <property type="entry name" value="BTB_POZ_ZBTB_KLHL-like"/>
    <property type="match status" value="1"/>
</dbReference>
<dbReference type="PANTHER" id="PTHR24413">
    <property type="entry name" value="SPECKLE-TYPE POZ PROTEIN"/>
    <property type="match status" value="1"/>
</dbReference>
<evidence type="ECO:0000259" key="2">
    <source>
        <dbReference type="PROSITE" id="PS50144"/>
    </source>
</evidence>
<feature type="domain" description="BTB" evidence="1">
    <location>
        <begin position="191"/>
        <end position="257"/>
    </location>
</feature>
<feature type="domain" description="MATH" evidence="2">
    <location>
        <begin position="21"/>
        <end position="150"/>
    </location>
</feature>
<dbReference type="InterPro" id="IPR002083">
    <property type="entry name" value="MATH/TRAF_dom"/>
</dbReference>
<dbReference type="Pfam" id="PF00651">
    <property type="entry name" value="BTB"/>
    <property type="match status" value="1"/>
</dbReference>
<organism evidence="3 4">
    <name type="scientific">Nephila pilipes</name>
    <name type="common">Giant wood spider</name>
    <name type="synonym">Nephila maculata</name>
    <dbReference type="NCBI Taxonomy" id="299642"/>
    <lineage>
        <taxon>Eukaryota</taxon>
        <taxon>Metazoa</taxon>
        <taxon>Ecdysozoa</taxon>
        <taxon>Arthropoda</taxon>
        <taxon>Chelicerata</taxon>
        <taxon>Arachnida</taxon>
        <taxon>Araneae</taxon>
        <taxon>Araneomorphae</taxon>
        <taxon>Entelegynae</taxon>
        <taxon>Araneoidea</taxon>
        <taxon>Nephilidae</taxon>
        <taxon>Nephila</taxon>
    </lineage>
</organism>
<dbReference type="EMBL" id="BMAW01119148">
    <property type="protein sequence ID" value="GFT83207.1"/>
    <property type="molecule type" value="Genomic_DNA"/>
</dbReference>
<dbReference type="Gene3D" id="1.25.40.420">
    <property type="match status" value="1"/>
</dbReference>
<reference evidence="3" key="1">
    <citation type="submission" date="2020-08" db="EMBL/GenBank/DDBJ databases">
        <title>Multicomponent nature underlies the extraordinary mechanical properties of spider dragline silk.</title>
        <authorList>
            <person name="Kono N."/>
            <person name="Nakamura H."/>
            <person name="Mori M."/>
            <person name="Yoshida Y."/>
            <person name="Ohtoshi R."/>
            <person name="Malay A.D."/>
            <person name="Moran D.A.P."/>
            <person name="Tomita M."/>
            <person name="Numata K."/>
            <person name="Arakawa K."/>
        </authorList>
    </citation>
    <scope>NUCLEOTIDE SEQUENCE</scope>
</reference>
<dbReference type="InterPro" id="IPR000210">
    <property type="entry name" value="BTB/POZ_dom"/>
</dbReference>
<protein>
    <submittedName>
        <fullName evidence="3">TD and POZ domain-containing protein 3</fullName>
    </submittedName>
</protein>
<name>A0A8X6PTZ3_NEPPI</name>
<dbReference type="SMART" id="SM00225">
    <property type="entry name" value="BTB"/>
    <property type="match status" value="1"/>
</dbReference>
<dbReference type="Gene3D" id="3.30.710.10">
    <property type="entry name" value="Potassium Channel Kv1.1, Chain A"/>
    <property type="match status" value="1"/>
</dbReference>
<dbReference type="PROSITE" id="PS50097">
    <property type="entry name" value="BTB"/>
    <property type="match status" value="1"/>
</dbReference>
<accession>A0A8X6PTZ3</accession>
<dbReference type="PROSITE" id="PS50144">
    <property type="entry name" value="MATH"/>
    <property type="match status" value="1"/>
</dbReference>
<dbReference type="InterPro" id="IPR011333">
    <property type="entry name" value="SKP1/BTB/POZ_sf"/>
</dbReference>
<dbReference type="Gene3D" id="2.60.210.10">
    <property type="entry name" value="Apoptosis, Tumor Necrosis Factor Receptor Associated Protein 2, Chain A"/>
    <property type="match status" value="1"/>
</dbReference>